<evidence type="ECO:0000313" key="8">
    <source>
        <dbReference type="Proteomes" id="UP000799776"/>
    </source>
</evidence>
<dbReference type="EMBL" id="ML978713">
    <property type="protein sequence ID" value="KAF2089904.1"/>
    <property type="molecule type" value="Genomic_DNA"/>
</dbReference>
<dbReference type="SMART" id="SM00320">
    <property type="entry name" value="WD40"/>
    <property type="match status" value="4"/>
</dbReference>
<dbReference type="InterPro" id="IPR015943">
    <property type="entry name" value="WD40/YVTN_repeat-like_dom_sf"/>
</dbReference>
<feature type="repeat" description="WD" evidence="4">
    <location>
        <begin position="433"/>
        <end position="474"/>
    </location>
</feature>
<dbReference type="GO" id="GO:0005680">
    <property type="term" value="C:anaphase-promoting complex"/>
    <property type="evidence" value="ECO:0007669"/>
    <property type="project" value="TreeGrafter"/>
</dbReference>
<keyword evidence="8" id="KW-1185">Reference proteome</keyword>
<dbReference type="OrthoDB" id="10263272at2759"/>
<dbReference type="Gene3D" id="2.130.10.10">
    <property type="entry name" value="YVTN repeat-like/Quinoprotein amine dehydrogenase"/>
    <property type="match status" value="1"/>
</dbReference>
<feature type="domain" description="CDC20/Fizzy WD40" evidence="6">
    <location>
        <begin position="271"/>
        <end position="618"/>
    </location>
</feature>
<keyword evidence="3" id="KW-0677">Repeat</keyword>
<evidence type="ECO:0000259" key="6">
    <source>
        <dbReference type="Pfam" id="PF24807"/>
    </source>
</evidence>
<dbReference type="GO" id="GO:1990757">
    <property type="term" value="F:ubiquitin ligase activator activity"/>
    <property type="evidence" value="ECO:0007669"/>
    <property type="project" value="TreeGrafter"/>
</dbReference>
<dbReference type="SUPFAM" id="SSF50978">
    <property type="entry name" value="WD40 repeat-like"/>
    <property type="match status" value="1"/>
</dbReference>
<dbReference type="InterPro" id="IPR001680">
    <property type="entry name" value="WD40_rpt"/>
</dbReference>
<evidence type="ECO:0000256" key="4">
    <source>
        <dbReference type="PROSITE-ProRule" id="PRU00221"/>
    </source>
</evidence>
<gene>
    <name evidence="7" type="ORF">K490DRAFT_35843</name>
</gene>
<name>A0A9P4M1G0_9PEZI</name>
<evidence type="ECO:0000256" key="5">
    <source>
        <dbReference type="SAM" id="MobiDB-lite"/>
    </source>
</evidence>
<feature type="region of interest" description="Disordered" evidence="5">
    <location>
        <begin position="91"/>
        <end position="147"/>
    </location>
</feature>
<organism evidence="7 8">
    <name type="scientific">Saccharata proteae CBS 121410</name>
    <dbReference type="NCBI Taxonomy" id="1314787"/>
    <lineage>
        <taxon>Eukaryota</taxon>
        <taxon>Fungi</taxon>
        <taxon>Dikarya</taxon>
        <taxon>Ascomycota</taxon>
        <taxon>Pezizomycotina</taxon>
        <taxon>Dothideomycetes</taxon>
        <taxon>Dothideomycetes incertae sedis</taxon>
        <taxon>Botryosphaeriales</taxon>
        <taxon>Saccharataceae</taxon>
        <taxon>Saccharata</taxon>
    </lineage>
</organism>
<feature type="region of interest" description="Disordered" evidence="5">
    <location>
        <begin position="1"/>
        <end position="54"/>
    </location>
</feature>
<reference evidence="7" key="1">
    <citation type="journal article" date="2020" name="Stud. Mycol.">
        <title>101 Dothideomycetes genomes: a test case for predicting lifestyles and emergence of pathogens.</title>
        <authorList>
            <person name="Haridas S."/>
            <person name="Albert R."/>
            <person name="Binder M."/>
            <person name="Bloem J."/>
            <person name="Labutti K."/>
            <person name="Salamov A."/>
            <person name="Andreopoulos B."/>
            <person name="Baker S."/>
            <person name="Barry K."/>
            <person name="Bills G."/>
            <person name="Bluhm B."/>
            <person name="Cannon C."/>
            <person name="Castanera R."/>
            <person name="Culley D."/>
            <person name="Daum C."/>
            <person name="Ezra D."/>
            <person name="Gonzalez J."/>
            <person name="Henrissat B."/>
            <person name="Kuo A."/>
            <person name="Liang C."/>
            <person name="Lipzen A."/>
            <person name="Lutzoni F."/>
            <person name="Magnuson J."/>
            <person name="Mondo S."/>
            <person name="Nolan M."/>
            <person name="Ohm R."/>
            <person name="Pangilinan J."/>
            <person name="Park H.-J."/>
            <person name="Ramirez L."/>
            <person name="Alfaro M."/>
            <person name="Sun H."/>
            <person name="Tritt A."/>
            <person name="Yoshinaga Y."/>
            <person name="Zwiers L.-H."/>
            <person name="Turgeon B."/>
            <person name="Goodwin S."/>
            <person name="Spatafora J."/>
            <person name="Crous P."/>
            <person name="Grigoriev I."/>
        </authorList>
    </citation>
    <scope>NUCLEOTIDE SEQUENCE</scope>
    <source>
        <strain evidence="7">CBS 121410</strain>
    </source>
</reference>
<dbReference type="PANTHER" id="PTHR19918:SF5">
    <property type="entry name" value="MEIOSIS-SPECIFIC APC_C ACTIVATOR PROTEIN AMA1"/>
    <property type="match status" value="1"/>
</dbReference>
<evidence type="ECO:0000256" key="1">
    <source>
        <dbReference type="ARBA" id="ARBA00006445"/>
    </source>
</evidence>
<dbReference type="Proteomes" id="UP000799776">
    <property type="component" value="Unassembled WGS sequence"/>
</dbReference>
<dbReference type="GO" id="GO:1905786">
    <property type="term" value="P:positive regulation of anaphase-promoting complex-dependent catabolic process"/>
    <property type="evidence" value="ECO:0007669"/>
    <property type="project" value="TreeGrafter"/>
</dbReference>
<feature type="region of interest" description="Disordered" evidence="5">
    <location>
        <begin position="229"/>
        <end position="250"/>
    </location>
</feature>
<comment type="similarity">
    <text evidence="1">Belongs to the WD repeat CDC20/Fizzy family.</text>
</comment>
<feature type="compositionally biased region" description="Polar residues" evidence="5">
    <location>
        <begin position="230"/>
        <end position="246"/>
    </location>
</feature>
<dbReference type="PROSITE" id="PS50082">
    <property type="entry name" value="WD_REPEATS_2"/>
    <property type="match status" value="2"/>
</dbReference>
<sequence length="697" mass="75342">MEPACPAKGAFPFPPQARHGTSLSPLALRRRVSPIKSDPNLQPASGGSPFRNKIASKNVDRFILPRKSPRSSNESLRLSMPVYQLSDAERYTRNRYSAPDPFSRKAQRRGRPTESFPRRQVPARGRSQTNRGTVPGQPPTSGPLALRHGTRQVSNGAVWNVGGSAIVADSVSGVPDGRGGMISSGTNAPLYTSMFLAQSDPASEMDAHQGRLAVALDIDRTSRVLGHFDSPNSSGFSPSTASTGSVSPIHDNSRAPTWINTAWTREGVTILDAPSLRDDFYCSLLAYCHTAKCLAVGLNSNVYLWSESQGVATPESLNNPHTSHVTSLSFSSVAGAQAILAVGRADGHVTLWSLFDSEPRFKSHQPQAISCVSFRPTPVKRTSKRDSAATVNTEDLLIGDESGHIYFYSIEWPNEIIRNLFDWPGAMTLLFRISVHTQQVCGLAWSPQGDFFATGGNDNACFLYETKKVMTAASARSSAAPPISVRQTSAGTHRYTVIPGRGTTPDLDASCTKHKIPLIAAVKAIAFCPWQRGLIAIGGGSNDRCIHFYHTMSGACLATIDCAAQVTSLIWSTTRREIAATFGFAQPEHNYRIAVFAWPSCEQLVAIPWPDEHRALYAIPYPGGPNNGTTKGEGGAWWSRTQVEGCVVVATSDASIKFHEIWTEDSRRRRSGGGPLGSSDILEGLHGIEKEGSSVIR</sequence>
<evidence type="ECO:0000313" key="7">
    <source>
        <dbReference type="EMBL" id="KAF2089904.1"/>
    </source>
</evidence>
<dbReference type="InterPro" id="IPR033010">
    <property type="entry name" value="Cdc20/Fizzy"/>
</dbReference>
<evidence type="ECO:0000256" key="3">
    <source>
        <dbReference type="ARBA" id="ARBA00022737"/>
    </source>
</evidence>
<evidence type="ECO:0000256" key="2">
    <source>
        <dbReference type="ARBA" id="ARBA00022574"/>
    </source>
</evidence>
<dbReference type="InterPro" id="IPR036322">
    <property type="entry name" value="WD40_repeat_dom_sf"/>
</dbReference>
<dbReference type="PANTHER" id="PTHR19918">
    <property type="entry name" value="CELL DIVISION CYCLE 20 CDC20 FIZZY -RELATED"/>
    <property type="match status" value="1"/>
</dbReference>
<comment type="caution">
    <text evidence="7">The sequence shown here is derived from an EMBL/GenBank/DDBJ whole genome shotgun (WGS) entry which is preliminary data.</text>
</comment>
<accession>A0A9P4M1G0</accession>
<dbReference type="GO" id="GO:0010997">
    <property type="term" value="F:anaphase-promoting complex binding"/>
    <property type="evidence" value="ECO:0007669"/>
    <property type="project" value="InterPro"/>
</dbReference>
<feature type="repeat" description="WD" evidence="4">
    <location>
        <begin position="318"/>
        <end position="354"/>
    </location>
</feature>
<dbReference type="InterPro" id="IPR056150">
    <property type="entry name" value="WD40_CDC20-Fz"/>
</dbReference>
<keyword evidence="2 4" id="KW-0853">WD repeat</keyword>
<proteinExistence type="inferred from homology"/>
<dbReference type="Pfam" id="PF24807">
    <property type="entry name" value="WD40_CDC20-Fz"/>
    <property type="match status" value="1"/>
</dbReference>
<dbReference type="GO" id="GO:0031145">
    <property type="term" value="P:anaphase-promoting complex-dependent catabolic process"/>
    <property type="evidence" value="ECO:0007669"/>
    <property type="project" value="TreeGrafter"/>
</dbReference>
<protein>
    <submittedName>
        <fullName evidence="7">WD40 repeat-like protein</fullName>
    </submittedName>
</protein>
<dbReference type="AlphaFoldDB" id="A0A9P4M1G0"/>